<dbReference type="CDD" id="cd17546">
    <property type="entry name" value="REC_hyHK_CKI1_RcsC-like"/>
    <property type="match status" value="1"/>
</dbReference>
<dbReference type="Proteomes" id="UP000317909">
    <property type="component" value="Chromosome"/>
</dbReference>
<evidence type="ECO:0000259" key="9">
    <source>
        <dbReference type="PROSITE" id="PS50109"/>
    </source>
</evidence>
<evidence type="ECO:0000256" key="3">
    <source>
        <dbReference type="ARBA" id="ARBA00022553"/>
    </source>
</evidence>
<dbReference type="CDD" id="cd00731">
    <property type="entry name" value="CheA_reg"/>
    <property type="match status" value="1"/>
</dbReference>
<dbReference type="AlphaFoldDB" id="A0A517TTD7"/>
<dbReference type="SUPFAM" id="SSF52172">
    <property type="entry name" value="CheY-like"/>
    <property type="match status" value="1"/>
</dbReference>
<comment type="catalytic activity">
    <reaction evidence="1">
        <text>ATP + protein L-histidine = ADP + protein N-phospho-L-histidine.</text>
        <dbReference type="EC" id="2.7.13.3"/>
    </reaction>
</comment>
<dbReference type="SUPFAM" id="SSF47226">
    <property type="entry name" value="Histidine-containing phosphotransfer domain, HPT domain"/>
    <property type="match status" value="1"/>
</dbReference>
<organism evidence="13 14">
    <name type="scientific">Lacipirellula limnantheis</name>
    <dbReference type="NCBI Taxonomy" id="2528024"/>
    <lineage>
        <taxon>Bacteria</taxon>
        <taxon>Pseudomonadati</taxon>
        <taxon>Planctomycetota</taxon>
        <taxon>Planctomycetia</taxon>
        <taxon>Pirellulales</taxon>
        <taxon>Lacipirellulaceae</taxon>
        <taxon>Lacipirellula</taxon>
    </lineage>
</organism>
<dbReference type="InterPro" id="IPR036097">
    <property type="entry name" value="HisK_dim/P_sf"/>
</dbReference>
<dbReference type="InterPro" id="IPR001789">
    <property type="entry name" value="Sig_transdc_resp-reg_receiver"/>
</dbReference>
<dbReference type="Gene3D" id="3.40.50.2300">
    <property type="match status" value="1"/>
</dbReference>
<dbReference type="Pfam" id="PF02895">
    <property type="entry name" value="H-kinase_dim"/>
    <property type="match status" value="1"/>
</dbReference>
<feature type="domain" description="Response regulatory" evidence="10">
    <location>
        <begin position="789"/>
        <end position="906"/>
    </location>
</feature>
<dbReference type="PRINTS" id="PR00344">
    <property type="entry name" value="BCTRLSENSOR"/>
</dbReference>
<gene>
    <name evidence="13" type="primary">cheA_1</name>
    <name evidence="13" type="ORF">I41_07860</name>
</gene>
<dbReference type="PROSITE" id="PS50110">
    <property type="entry name" value="RESPONSE_REGULATORY"/>
    <property type="match status" value="1"/>
</dbReference>
<dbReference type="Gene3D" id="1.20.120.160">
    <property type="entry name" value="HPT domain"/>
    <property type="match status" value="1"/>
</dbReference>
<dbReference type="GO" id="GO:0000155">
    <property type="term" value="F:phosphorelay sensor kinase activity"/>
    <property type="evidence" value="ECO:0007669"/>
    <property type="project" value="InterPro"/>
</dbReference>
<dbReference type="InterPro" id="IPR051315">
    <property type="entry name" value="Bact_Chemotaxis_CheA"/>
</dbReference>
<protein>
    <recommendedName>
        <fullName evidence="2">histidine kinase</fullName>
        <ecNumber evidence="2">2.7.13.3</ecNumber>
    </recommendedName>
</protein>
<dbReference type="CDD" id="cd16916">
    <property type="entry name" value="HATPase_CheA-like"/>
    <property type="match status" value="1"/>
</dbReference>
<dbReference type="RefSeq" id="WP_145431040.1">
    <property type="nucleotide sequence ID" value="NZ_CP036339.1"/>
</dbReference>
<dbReference type="OrthoDB" id="9803176at2"/>
<dbReference type="InterPro" id="IPR036641">
    <property type="entry name" value="HPT_dom_sf"/>
</dbReference>
<name>A0A517TTD7_9BACT</name>
<dbReference type="SUPFAM" id="SSF50341">
    <property type="entry name" value="CheW-like"/>
    <property type="match status" value="2"/>
</dbReference>
<dbReference type="InterPro" id="IPR004358">
    <property type="entry name" value="Sig_transdc_His_kin-like_C"/>
</dbReference>
<keyword evidence="14" id="KW-1185">Reference proteome</keyword>
<dbReference type="Pfam" id="PF02518">
    <property type="entry name" value="HATPase_c"/>
    <property type="match status" value="1"/>
</dbReference>
<sequence length="919" mass="99596">MAIEDPELLAEFIAESRDHLSHVEGQLLQIEANGAEIDVDLVNNLFRGIHSIKGAAGFLGLVTVNKLAHSLENVLGLMRTRELSPDSAMVDVMLRAADALTHLVNNADVSNDADVEVHVTKLDRIFASADGSLVGVSAASVKIEEHAHHGLRHATAADFVEEAMFVDSAIEDDSPATGPIDADESLPCAESSAASGPAVTNAPLVDEPKTASNAAIQAPPVAETSIRVQVGVLDSLMNLAGELVLGRNQLIQALNTEAHVGIEAVASRLDQVTTELQEAIMRTRMQPIGAVFSKFPRVVRDLSAKLGKQCDVVMDGKEVDVDKTILEAIGDPLTHLVRNSIDHGVERPDVRVAANKPAAGTIHLKAYHEAGKVRIDIADDGGGIYPEKLKKKAVEKGVVTAEQASRLSDREAVRLIFHPGFSTAEKITDVSGRGVGMDVVRTNIEKLGGTVDVDSTPGQGTTIQITLPLTLAIIPSLIIQSGDERFAIPQVNISELVRLRREEMGKRLDRVKSAEVLRLRGSLLPLVRLREVLGFQTPEGSDGESDAQATTNIIVVESGQQRFGIVVDALHDSEEIVVKPLGRHIKNAPCLSGATILGDGHVALILDVAGIAVHEQIRSAHDDVIAGKGEEQSAGEEDLQSVLLFTNHPREHFAVSMDIVARIERISSDQIDAVGGQELVQYRQSSVPLLRLENLISARAPEPQNWVYVIVFVINGKEVGLIAPRLEDIRRVPTNVDTITFQELGIQGSLTMSEHTTRLVDLFQIAEIAHPEWFADRPQPSVEAGKKPLVLLAEDSTFFRKQVKSMAEERGYDVVDCEDGLVAWERLLEGDLEVDVVITDIEMPNLNGFELCQRIKQSKWGYLPVIALTSLAGASDMQRGMEVGIDDYQIKMDREKLLAALHNFTGAKAGNNRRHLQPA</sequence>
<dbReference type="InterPro" id="IPR002545">
    <property type="entry name" value="CheW-lke_dom"/>
</dbReference>
<feature type="domain" description="Histidine kinase" evidence="9">
    <location>
        <begin position="266"/>
        <end position="471"/>
    </location>
</feature>
<feature type="domain" description="CheW-like" evidence="11">
    <location>
        <begin position="473"/>
        <end position="617"/>
    </location>
</feature>
<evidence type="ECO:0000256" key="4">
    <source>
        <dbReference type="ARBA" id="ARBA00022679"/>
    </source>
</evidence>
<dbReference type="EC" id="2.7.13.3" evidence="2"/>
<proteinExistence type="predicted"/>
<dbReference type="InterPro" id="IPR037006">
    <property type="entry name" value="CheA-like_homodim_sf"/>
</dbReference>
<dbReference type="PROSITE" id="PS50851">
    <property type="entry name" value="CHEW"/>
    <property type="match status" value="1"/>
</dbReference>
<feature type="domain" description="HPt" evidence="12">
    <location>
        <begin position="1"/>
        <end position="107"/>
    </location>
</feature>
<evidence type="ECO:0000259" key="12">
    <source>
        <dbReference type="PROSITE" id="PS50894"/>
    </source>
</evidence>
<dbReference type="PROSITE" id="PS50894">
    <property type="entry name" value="HPT"/>
    <property type="match status" value="1"/>
</dbReference>
<evidence type="ECO:0000259" key="10">
    <source>
        <dbReference type="PROSITE" id="PS50110"/>
    </source>
</evidence>
<dbReference type="Gene3D" id="1.10.287.560">
    <property type="entry name" value="Histidine kinase CheA-like, homodimeric domain"/>
    <property type="match status" value="1"/>
</dbReference>
<dbReference type="SMART" id="SM00073">
    <property type="entry name" value="HPT"/>
    <property type="match status" value="1"/>
</dbReference>
<evidence type="ECO:0000313" key="13">
    <source>
        <dbReference type="EMBL" id="QDT71626.1"/>
    </source>
</evidence>
<dbReference type="SMART" id="SM00260">
    <property type="entry name" value="CheW"/>
    <property type="match status" value="2"/>
</dbReference>
<dbReference type="InterPro" id="IPR008207">
    <property type="entry name" value="Sig_transdc_His_kin_Hpt_dom"/>
</dbReference>
<dbReference type="Gene3D" id="3.30.565.10">
    <property type="entry name" value="Histidine kinase-like ATPase, C-terminal domain"/>
    <property type="match status" value="1"/>
</dbReference>
<dbReference type="EMBL" id="CP036339">
    <property type="protein sequence ID" value="QDT71626.1"/>
    <property type="molecule type" value="Genomic_DNA"/>
</dbReference>
<evidence type="ECO:0000256" key="7">
    <source>
        <dbReference type="PROSITE-ProRule" id="PRU00169"/>
    </source>
</evidence>
<dbReference type="KEGG" id="llh:I41_07860"/>
<evidence type="ECO:0000313" key="14">
    <source>
        <dbReference type="Proteomes" id="UP000317909"/>
    </source>
</evidence>
<feature type="modified residue" description="4-aspartylphosphate" evidence="7">
    <location>
        <position position="840"/>
    </location>
</feature>
<evidence type="ECO:0000259" key="11">
    <source>
        <dbReference type="PROSITE" id="PS50851"/>
    </source>
</evidence>
<dbReference type="InterPro" id="IPR003594">
    <property type="entry name" value="HATPase_dom"/>
</dbReference>
<evidence type="ECO:0000256" key="2">
    <source>
        <dbReference type="ARBA" id="ARBA00012438"/>
    </source>
</evidence>
<dbReference type="Pfam" id="PF01627">
    <property type="entry name" value="Hpt"/>
    <property type="match status" value="1"/>
</dbReference>
<evidence type="ECO:0000256" key="6">
    <source>
        <dbReference type="PROSITE-ProRule" id="PRU00110"/>
    </source>
</evidence>
<keyword evidence="5" id="KW-0418">Kinase</keyword>
<dbReference type="GO" id="GO:0006935">
    <property type="term" value="P:chemotaxis"/>
    <property type="evidence" value="ECO:0007669"/>
    <property type="project" value="InterPro"/>
</dbReference>
<evidence type="ECO:0000256" key="1">
    <source>
        <dbReference type="ARBA" id="ARBA00000085"/>
    </source>
</evidence>
<reference evidence="13 14" key="1">
    <citation type="submission" date="2019-02" db="EMBL/GenBank/DDBJ databases">
        <title>Deep-cultivation of Planctomycetes and their phenomic and genomic characterization uncovers novel biology.</title>
        <authorList>
            <person name="Wiegand S."/>
            <person name="Jogler M."/>
            <person name="Boedeker C."/>
            <person name="Pinto D."/>
            <person name="Vollmers J."/>
            <person name="Rivas-Marin E."/>
            <person name="Kohn T."/>
            <person name="Peeters S.H."/>
            <person name="Heuer A."/>
            <person name="Rast P."/>
            <person name="Oberbeckmann S."/>
            <person name="Bunk B."/>
            <person name="Jeske O."/>
            <person name="Meyerdierks A."/>
            <person name="Storesund J.E."/>
            <person name="Kallscheuer N."/>
            <person name="Luecker S."/>
            <person name="Lage O.M."/>
            <person name="Pohl T."/>
            <person name="Merkel B.J."/>
            <person name="Hornburger P."/>
            <person name="Mueller R.-W."/>
            <person name="Bruemmer F."/>
            <person name="Labrenz M."/>
            <person name="Spormann A.M."/>
            <person name="Op den Camp H."/>
            <person name="Overmann J."/>
            <person name="Amann R."/>
            <person name="Jetten M.S.M."/>
            <person name="Mascher T."/>
            <person name="Medema M.H."/>
            <person name="Devos D.P."/>
            <person name="Kaster A.-K."/>
            <person name="Ovreas L."/>
            <person name="Rohde M."/>
            <person name="Galperin M.Y."/>
            <person name="Jogler C."/>
        </authorList>
    </citation>
    <scope>NUCLEOTIDE SEQUENCE [LARGE SCALE GENOMIC DNA]</scope>
    <source>
        <strain evidence="13 14">I41</strain>
    </source>
</reference>
<dbReference type="InterPro" id="IPR036890">
    <property type="entry name" value="HATPase_C_sf"/>
</dbReference>
<dbReference type="GO" id="GO:0005737">
    <property type="term" value="C:cytoplasm"/>
    <property type="evidence" value="ECO:0007669"/>
    <property type="project" value="InterPro"/>
</dbReference>
<dbReference type="CDD" id="cd00088">
    <property type="entry name" value="HPT"/>
    <property type="match status" value="1"/>
</dbReference>
<dbReference type="InterPro" id="IPR011006">
    <property type="entry name" value="CheY-like_superfamily"/>
</dbReference>
<dbReference type="SMART" id="SM00448">
    <property type="entry name" value="REC"/>
    <property type="match status" value="1"/>
</dbReference>
<dbReference type="InterPro" id="IPR004105">
    <property type="entry name" value="CheA-like_dim"/>
</dbReference>
<evidence type="ECO:0000256" key="5">
    <source>
        <dbReference type="ARBA" id="ARBA00022777"/>
    </source>
</evidence>
<dbReference type="Pfam" id="PF00072">
    <property type="entry name" value="Response_reg"/>
    <property type="match status" value="1"/>
</dbReference>
<dbReference type="FunFam" id="3.30.565.10:FF:000016">
    <property type="entry name" value="Chemotaxis protein CheA, putative"/>
    <property type="match status" value="1"/>
</dbReference>
<dbReference type="InterPro" id="IPR005467">
    <property type="entry name" value="His_kinase_dom"/>
</dbReference>
<dbReference type="SUPFAM" id="SSF55874">
    <property type="entry name" value="ATPase domain of HSP90 chaperone/DNA topoisomerase II/histidine kinase"/>
    <property type="match status" value="1"/>
</dbReference>
<dbReference type="PROSITE" id="PS50109">
    <property type="entry name" value="HIS_KIN"/>
    <property type="match status" value="1"/>
</dbReference>
<keyword evidence="3 7" id="KW-0597">Phosphoprotein</keyword>
<dbReference type="SMART" id="SM00387">
    <property type="entry name" value="HATPase_c"/>
    <property type="match status" value="1"/>
</dbReference>
<feature type="modified residue" description="Phosphohistidine" evidence="6">
    <location>
        <position position="50"/>
    </location>
</feature>
<dbReference type="Gene3D" id="2.40.50.180">
    <property type="entry name" value="CheA-289, Domain 4"/>
    <property type="match status" value="1"/>
</dbReference>
<dbReference type="Pfam" id="PF01584">
    <property type="entry name" value="CheW"/>
    <property type="match status" value="2"/>
</dbReference>
<dbReference type="SMART" id="SM01231">
    <property type="entry name" value="H-kinase_dim"/>
    <property type="match status" value="1"/>
</dbReference>
<dbReference type="SUPFAM" id="SSF47384">
    <property type="entry name" value="Homodimeric domain of signal transducing histidine kinase"/>
    <property type="match status" value="1"/>
</dbReference>
<feature type="region of interest" description="Disordered" evidence="8">
    <location>
        <begin position="171"/>
        <end position="205"/>
    </location>
</feature>
<dbReference type="PANTHER" id="PTHR43395:SF1">
    <property type="entry name" value="CHEMOTAXIS PROTEIN CHEA"/>
    <property type="match status" value="1"/>
</dbReference>
<evidence type="ECO:0000256" key="8">
    <source>
        <dbReference type="SAM" id="MobiDB-lite"/>
    </source>
</evidence>
<dbReference type="Gene3D" id="2.30.30.40">
    <property type="entry name" value="SH3 Domains"/>
    <property type="match status" value="1"/>
</dbReference>
<dbReference type="InterPro" id="IPR036061">
    <property type="entry name" value="CheW-like_dom_sf"/>
</dbReference>
<keyword evidence="4 13" id="KW-0808">Transferase</keyword>
<dbReference type="PANTHER" id="PTHR43395">
    <property type="entry name" value="SENSOR HISTIDINE KINASE CHEA"/>
    <property type="match status" value="1"/>
</dbReference>
<accession>A0A517TTD7</accession>